<organism evidence="2 3">
    <name type="scientific">Hymenobacter edaphi</name>
    <dbReference type="NCBI Taxonomy" id="2211146"/>
    <lineage>
        <taxon>Bacteria</taxon>
        <taxon>Pseudomonadati</taxon>
        <taxon>Bacteroidota</taxon>
        <taxon>Cytophagia</taxon>
        <taxon>Cytophagales</taxon>
        <taxon>Hymenobacteraceae</taxon>
        <taxon>Hymenobacter</taxon>
    </lineage>
</organism>
<protein>
    <submittedName>
        <fullName evidence="2">Uncharacterized protein</fullName>
    </submittedName>
</protein>
<feature type="region of interest" description="Disordered" evidence="1">
    <location>
        <begin position="1"/>
        <end position="73"/>
    </location>
</feature>
<proteinExistence type="predicted"/>
<feature type="compositionally biased region" description="Basic and acidic residues" evidence="1">
    <location>
        <begin position="34"/>
        <end position="45"/>
    </location>
</feature>
<gene>
    <name evidence="2" type="ORF">DLM85_21765</name>
</gene>
<dbReference type="OrthoDB" id="964393at2"/>
<feature type="compositionally biased region" description="Polar residues" evidence="1">
    <location>
        <begin position="1"/>
        <end position="23"/>
    </location>
</feature>
<reference evidence="3" key="1">
    <citation type="submission" date="2018-05" db="EMBL/GenBank/DDBJ databases">
        <authorList>
            <person name="Nie L."/>
        </authorList>
    </citation>
    <scope>NUCLEOTIDE SEQUENCE [LARGE SCALE GENOMIC DNA]</scope>
    <source>
        <strain evidence="3">NL</strain>
    </source>
</reference>
<evidence type="ECO:0000313" key="3">
    <source>
        <dbReference type="Proteomes" id="UP000248553"/>
    </source>
</evidence>
<dbReference type="AlphaFoldDB" id="A0A328BBJ7"/>
<evidence type="ECO:0000256" key="1">
    <source>
        <dbReference type="SAM" id="MobiDB-lite"/>
    </source>
</evidence>
<dbReference type="Proteomes" id="UP000248553">
    <property type="component" value="Unassembled WGS sequence"/>
</dbReference>
<dbReference type="RefSeq" id="WP_111480293.1">
    <property type="nucleotide sequence ID" value="NZ_QHKM01000010.1"/>
</dbReference>
<dbReference type="EMBL" id="QHKM01000010">
    <property type="protein sequence ID" value="RAK63216.1"/>
    <property type="molecule type" value="Genomic_DNA"/>
</dbReference>
<evidence type="ECO:0000313" key="2">
    <source>
        <dbReference type="EMBL" id="RAK63216.1"/>
    </source>
</evidence>
<name>A0A328BBJ7_9BACT</name>
<feature type="compositionally biased region" description="Basic and acidic residues" evidence="1">
    <location>
        <begin position="57"/>
        <end position="66"/>
    </location>
</feature>
<sequence>MSHSNSKGNEPSKQQPGGPTATEQPKAAGLPVNQRDDQTEDRLEQDAQDAPQRHPNRNLEKPEIDKPGYGGGH</sequence>
<accession>A0A328BBJ7</accession>
<keyword evidence="3" id="KW-1185">Reference proteome</keyword>
<comment type="caution">
    <text evidence="2">The sequence shown here is derived from an EMBL/GenBank/DDBJ whole genome shotgun (WGS) entry which is preliminary data.</text>
</comment>